<comment type="caution">
    <text evidence="3">The sequence shown here is derived from an EMBL/GenBank/DDBJ whole genome shotgun (WGS) entry which is preliminary data.</text>
</comment>
<evidence type="ECO:0000259" key="2">
    <source>
        <dbReference type="PROSITE" id="PS50966"/>
    </source>
</evidence>
<feature type="domain" description="SWIM-type" evidence="2">
    <location>
        <begin position="133"/>
        <end position="161"/>
    </location>
</feature>
<keyword evidence="1" id="KW-0479">Metal-binding</keyword>
<reference evidence="3 4" key="1">
    <citation type="journal article" date="2016" name="Antonie Van Leeuwenhoek">
        <title>Nocardia donostiensis sp. nov., isolated from human respiratory specimens.</title>
        <authorList>
            <person name="Ercibengoa M."/>
            <person name="Bell M."/>
            <person name="Marimon J.M."/>
            <person name="Humrighouse B."/>
            <person name="Klenk H.P."/>
            <person name="Potter G."/>
            <person name="Perez-Trallero E."/>
        </authorList>
    </citation>
    <scope>NUCLEOTIDE SEQUENCE [LARGE SCALE GENOMIC DNA]</scope>
    <source>
        <strain evidence="3 4">X1655</strain>
    </source>
</reference>
<evidence type="ECO:0000256" key="1">
    <source>
        <dbReference type="PROSITE-ProRule" id="PRU00325"/>
    </source>
</evidence>
<keyword evidence="4" id="KW-1185">Reference proteome</keyword>
<dbReference type="Proteomes" id="UP000188836">
    <property type="component" value="Unassembled WGS sequence"/>
</dbReference>
<dbReference type="OrthoDB" id="188274at2"/>
<sequence>MNPRVDYNAFGERRPVSGGVQARSTRGPFARTSWGKALIEAVERMSAPGRLARGRTYARAGQVVSYRIEPGTVTAEVQGSQPRPFTAICTVRRLRDEEIGLLIEAIRSSPGMLAQIASGDLPTALAPHLLPDTAADLDFGCTCPDPGWPCKHVAAVCYLLAERLDQHPRDLLTLRGLTLDTLIGGIERSDTGNSTDPYGDNLDLPALPSPEFHPALDDLDPALLRRALRTLAEDEHTAASALRALTAIYARFPAR</sequence>
<dbReference type="AlphaFoldDB" id="A0A1V2TBT7"/>
<dbReference type="PANTHER" id="PTHR38133:SF1">
    <property type="entry name" value="SLR1429 PROTEIN"/>
    <property type="match status" value="1"/>
</dbReference>
<dbReference type="PROSITE" id="PS50966">
    <property type="entry name" value="ZF_SWIM"/>
    <property type="match status" value="1"/>
</dbReference>
<evidence type="ECO:0000313" key="4">
    <source>
        <dbReference type="Proteomes" id="UP000188836"/>
    </source>
</evidence>
<evidence type="ECO:0000313" key="3">
    <source>
        <dbReference type="EMBL" id="ONM46980.1"/>
    </source>
</evidence>
<gene>
    <name evidence="3" type="ORF">B0T46_19925</name>
</gene>
<name>A0A1V2TBT7_9NOCA</name>
<dbReference type="GO" id="GO:0008270">
    <property type="term" value="F:zinc ion binding"/>
    <property type="evidence" value="ECO:0007669"/>
    <property type="project" value="UniProtKB-KW"/>
</dbReference>
<dbReference type="Pfam" id="PF04434">
    <property type="entry name" value="SWIM"/>
    <property type="match status" value="1"/>
</dbReference>
<dbReference type="InterPro" id="IPR007527">
    <property type="entry name" value="Znf_SWIM"/>
</dbReference>
<proteinExistence type="predicted"/>
<keyword evidence="1" id="KW-0863">Zinc-finger</keyword>
<dbReference type="RefSeq" id="WP_077119637.1">
    <property type="nucleotide sequence ID" value="NZ_LOKT01000008.1"/>
</dbReference>
<keyword evidence="1" id="KW-0862">Zinc</keyword>
<dbReference type="PANTHER" id="PTHR38133">
    <property type="entry name" value="SLR1429 PROTEIN"/>
    <property type="match status" value="1"/>
</dbReference>
<accession>A0A1V2TBT7</accession>
<organism evidence="3 4">
    <name type="scientific">Nocardia donostiensis</name>
    <dbReference type="NCBI Taxonomy" id="1538463"/>
    <lineage>
        <taxon>Bacteria</taxon>
        <taxon>Bacillati</taxon>
        <taxon>Actinomycetota</taxon>
        <taxon>Actinomycetes</taxon>
        <taxon>Mycobacteriales</taxon>
        <taxon>Nocardiaceae</taxon>
        <taxon>Nocardia</taxon>
    </lineage>
</organism>
<protein>
    <recommendedName>
        <fullName evidence="2">SWIM-type domain-containing protein</fullName>
    </recommendedName>
</protein>
<dbReference type="EMBL" id="MUMY01000018">
    <property type="protein sequence ID" value="ONM46980.1"/>
    <property type="molecule type" value="Genomic_DNA"/>
</dbReference>
<dbReference type="STRING" id="1538463.B0T36_14185"/>